<dbReference type="OrthoDB" id="9762536at2"/>
<feature type="domain" description="CBS" evidence="8">
    <location>
        <begin position="280"/>
        <end position="331"/>
    </location>
</feature>
<comment type="similarity">
    <text evidence="1 4">Belongs to the SIS family. GutQ/KpsF subfamily.</text>
</comment>
<evidence type="ECO:0000259" key="8">
    <source>
        <dbReference type="PROSITE" id="PS51371"/>
    </source>
</evidence>
<dbReference type="InterPro" id="IPR001347">
    <property type="entry name" value="SIS_dom"/>
</dbReference>
<dbReference type="STRING" id="91604.ID47_06575"/>
<evidence type="ECO:0000256" key="5">
    <source>
        <dbReference type="PIRSR" id="PIRSR004692-2"/>
    </source>
</evidence>
<dbReference type="PANTHER" id="PTHR42745">
    <property type="match status" value="1"/>
</dbReference>
<dbReference type="FunFam" id="3.40.50.10490:FF:000011">
    <property type="entry name" value="Arabinose 5-phosphate isomerase"/>
    <property type="match status" value="1"/>
</dbReference>
<dbReference type="Pfam" id="PF00571">
    <property type="entry name" value="CBS"/>
    <property type="match status" value="2"/>
</dbReference>
<dbReference type="RefSeq" id="WP_051908691.1">
    <property type="nucleotide sequence ID" value="NZ_CP008941.1"/>
</dbReference>
<feature type="site" description="Catalytically relevant" evidence="6">
    <location>
        <position position="65"/>
    </location>
</feature>
<keyword evidence="3 7" id="KW-0129">CBS domain</keyword>
<dbReference type="eggNOG" id="COG0794">
    <property type="taxonomic scope" value="Bacteria"/>
</dbReference>
<keyword evidence="5" id="KW-0862">Zinc</keyword>
<dbReference type="NCBIfam" id="TIGR00393">
    <property type="entry name" value="kpsF"/>
    <property type="match status" value="1"/>
</dbReference>
<dbReference type="PIRSF" id="PIRSF004692">
    <property type="entry name" value="KdsD_KpsF"/>
    <property type="match status" value="1"/>
</dbReference>
<sequence>MAAPQSTITLFKESTDKHIATAKDVLTNEADALHVLANQLDHHFSHVVNLLLTIKGRVIVTGIGKSGHVARKIAATFASTGQPAFFVHPAEANHGDMGMITPDDAVIALSNSGETAELANLIDFTRRFNIPLVGITRNPESTLHKLSTHPLCVPRHPEACPMGLAPTTSTTMMLALGDALAVALLNARDFTACDFKTFHPGGSLGGKLRKVKECMHGEDKLPLVNQSDVMHEVLIVMSQKGFGCAGVIDNQGVLVGVITDGDLRRHMGINFLHQSAVDVMTSSPLTITPDMLMTEALALMNHKRITSLFILVDNKPTGIIHVHDFLRAGIQ</sequence>
<feature type="site" description="Catalytically relevant" evidence="6">
    <location>
        <position position="117"/>
    </location>
</feature>
<evidence type="ECO:0000256" key="4">
    <source>
        <dbReference type="PIRNR" id="PIRNR004692"/>
    </source>
</evidence>
<dbReference type="PROSITE" id="PS51464">
    <property type="entry name" value="SIS"/>
    <property type="match status" value="1"/>
</dbReference>
<dbReference type="Pfam" id="PF01380">
    <property type="entry name" value="SIS"/>
    <property type="match status" value="1"/>
</dbReference>
<reference evidence="10 11" key="1">
    <citation type="submission" date="2014-07" db="EMBL/GenBank/DDBJ databases">
        <title>Comparative genomic insights into amoeba endosymbionts belonging to the families of Holosporaceae and Candidatus Midichloriaceae within Rickettsiales.</title>
        <authorList>
            <person name="Wang Z."/>
            <person name="Wu M."/>
        </authorList>
    </citation>
    <scope>NUCLEOTIDE SEQUENCE [LARGE SCALE GENOMIC DNA]</scope>
    <source>
        <strain evidence="10">PRA3</strain>
    </source>
</reference>
<dbReference type="Gene3D" id="3.40.50.10490">
    <property type="entry name" value="Glucose-6-phosphate isomerase like protein, domain 1"/>
    <property type="match status" value="1"/>
</dbReference>
<dbReference type="InterPro" id="IPR046342">
    <property type="entry name" value="CBS_dom_sf"/>
</dbReference>
<dbReference type="Gene3D" id="3.10.580.10">
    <property type="entry name" value="CBS-domain"/>
    <property type="match status" value="1"/>
</dbReference>
<dbReference type="GO" id="GO:0019146">
    <property type="term" value="F:arabinose-5-phosphate isomerase activity"/>
    <property type="evidence" value="ECO:0007669"/>
    <property type="project" value="UniProtKB-ARBA"/>
</dbReference>
<evidence type="ECO:0000313" key="11">
    <source>
        <dbReference type="Proteomes" id="UP000028926"/>
    </source>
</evidence>
<dbReference type="GO" id="GO:1901135">
    <property type="term" value="P:carbohydrate derivative metabolic process"/>
    <property type="evidence" value="ECO:0007669"/>
    <property type="project" value="InterPro"/>
</dbReference>
<name>A0A077B0N7_9PROT</name>
<proteinExistence type="inferred from homology"/>
<evidence type="ECO:0000256" key="6">
    <source>
        <dbReference type="PIRSR" id="PIRSR004692-3"/>
    </source>
</evidence>
<dbReference type="GO" id="GO:0046872">
    <property type="term" value="F:metal ion binding"/>
    <property type="evidence" value="ECO:0007669"/>
    <property type="project" value="UniProtKB-KW"/>
</dbReference>
<dbReference type="InterPro" id="IPR035474">
    <property type="entry name" value="SIS_Kpsf"/>
</dbReference>
<dbReference type="InterPro" id="IPR004800">
    <property type="entry name" value="KdsD/KpsF-type"/>
</dbReference>
<organism evidence="10 11">
    <name type="scientific">Candidatus Odyssella acanthamoebae</name>
    <dbReference type="NCBI Taxonomy" id="91604"/>
    <lineage>
        <taxon>Bacteria</taxon>
        <taxon>Pseudomonadati</taxon>
        <taxon>Pseudomonadota</taxon>
        <taxon>Alphaproteobacteria</taxon>
        <taxon>Holosporales</taxon>
        <taxon>Candidatus Paracaedibacteraceae</taxon>
        <taxon>Candidatus Odyssella</taxon>
    </lineage>
</organism>
<keyword evidence="5" id="KW-0479">Metal-binding</keyword>
<dbReference type="InterPro" id="IPR046348">
    <property type="entry name" value="SIS_dom_sf"/>
</dbReference>
<evidence type="ECO:0000259" key="9">
    <source>
        <dbReference type="PROSITE" id="PS51464"/>
    </source>
</evidence>
<evidence type="ECO:0000256" key="1">
    <source>
        <dbReference type="ARBA" id="ARBA00008165"/>
    </source>
</evidence>
<keyword evidence="2" id="KW-0677">Repeat</keyword>
<dbReference type="AlphaFoldDB" id="A0A077B0N7"/>
<dbReference type="InterPro" id="IPR000644">
    <property type="entry name" value="CBS_dom"/>
</dbReference>
<dbReference type="SMART" id="SM00116">
    <property type="entry name" value="CBS"/>
    <property type="match status" value="2"/>
</dbReference>
<dbReference type="eggNOG" id="COG0517">
    <property type="taxonomic scope" value="Bacteria"/>
</dbReference>
<feature type="site" description="Catalytically relevant" evidence="6">
    <location>
        <position position="199"/>
    </location>
</feature>
<evidence type="ECO:0000256" key="7">
    <source>
        <dbReference type="PROSITE-ProRule" id="PRU00703"/>
    </source>
</evidence>
<dbReference type="SUPFAM" id="SSF53697">
    <property type="entry name" value="SIS domain"/>
    <property type="match status" value="1"/>
</dbReference>
<dbReference type="GO" id="GO:0005975">
    <property type="term" value="P:carbohydrate metabolic process"/>
    <property type="evidence" value="ECO:0007669"/>
    <property type="project" value="InterPro"/>
</dbReference>
<feature type="domain" description="SIS" evidence="9">
    <location>
        <begin position="47"/>
        <end position="190"/>
    </location>
</feature>
<dbReference type="PANTHER" id="PTHR42745:SF1">
    <property type="entry name" value="ARABINOSE 5-PHOSPHATE ISOMERASE KDSD"/>
    <property type="match status" value="1"/>
</dbReference>
<dbReference type="CDD" id="cd05014">
    <property type="entry name" value="SIS_Kpsf"/>
    <property type="match status" value="1"/>
</dbReference>
<dbReference type="CDD" id="cd04604">
    <property type="entry name" value="CBS_pair_SIS_assoc"/>
    <property type="match status" value="1"/>
</dbReference>
<dbReference type="GO" id="GO:0097367">
    <property type="term" value="F:carbohydrate derivative binding"/>
    <property type="evidence" value="ECO:0007669"/>
    <property type="project" value="InterPro"/>
</dbReference>
<feature type="binding site" evidence="5">
    <location>
        <position position="88"/>
    </location>
    <ligand>
        <name>Zn(2+)</name>
        <dbReference type="ChEBI" id="CHEBI:29105"/>
    </ligand>
</feature>
<protein>
    <submittedName>
        <fullName evidence="10">D-arabinose 5-phosphate</fullName>
    </submittedName>
</protein>
<dbReference type="Proteomes" id="UP000028926">
    <property type="component" value="Chromosome"/>
</dbReference>
<feature type="site" description="Catalytically relevant" evidence="6">
    <location>
        <position position="158"/>
    </location>
</feature>
<dbReference type="PROSITE" id="PS51371">
    <property type="entry name" value="CBS"/>
    <property type="match status" value="2"/>
</dbReference>
<evidence type="ECO:0000256" key="2">
    <source>
        <dbReference type="ARBA" id="ARBA00022737"/>
    </source>
</evidence>
<dbReference type="HOGENOM" id="CLU_040681_13_1_5"/>
<accession>A0A077B0N7</accession>
<dbReference type="EMBL" id="CP008941">
    <property type="protein sequence ID" value="AIK96480.1"/>
    <property type="molecule type" value="Genomic_DNA"/>
</dbReference>
<dbReference type="KEGG" id="paca:ID47_06575"/>
<evidence type="ECO:0000313" key="10">
    <source>
        <dbReference type="EMBL" id="AIK96480.1"/>
    </source>
</evidence>
<dbReference type="InterPro" id="IPR050986">
    <property type="entry name" value="GutQ/KpsF_isomerases"/>
</dbReference>
<evidence type="ECO:0000256" key="3">
    <source>
        <dbReference type="ARBA" id="ARBA00023122"/>
    </source>
</evidence>
<feature type="domain" description="CBS" evidence="8">
    <location>
        <begin position="215"/>
        <end position="275"/>
    </location>
</feature>
<keyword evidence="11" id="KW-1185">Reference proteome</keyword>
<gene>
    <name evidence="10" type="ORF">ID47_06575</name>
</gene>